<gene>
    <name evidence="1" type="ORF">BpHYR1_004519</name>
</gene>
<dbReference type="Proteomes" id="UP000276133">
    <property type="component" value="Unassembled WGS sequence"/>
</dbReference>
<proteinExistence type="predicted"/>
<comment type="caution">
    <text evidence="1">The sequence shown here is derived from an EMBL/GenBank/DDBJ whole genome shotgun (WGS) entry which is preliminary data.</text>
</comment>
<accession>A0A3M7SJ72</accession>
<evidence type="ECO:0000313" key="1">
    <source>
        <dbReference type="EMBL" id="RNA35779.1"/>
    </source>
</evidence>
<organism evidence="1 2">
    <name type="scientific">Brachionus plicatilis</name>
    <name type="common">Marine rotifer</name>
    <name type="synonym">Brachionus muelleri</name>
    <dbReference type="NCBI Taxonomy" id="10195"/>
    <lineage>
        <taxon>Eukaryota</taxon>
        <taxon>Metazoa</taxon>
        <taxon>Spiralia</taxon>
        <taxon>Gnathifera</taxon>
        <taxon>Rotifera</taxon>
        <taxon>Eurotatoria</taxon>
        <taxon>Monogononta</taxon>
        <taxon>Pseudotrocha</taxon>
        <taxon>Ploima</taxon>
        <taxon>Brachionidae</taxon>
        <taxon>Brachionus</taxon>
    </lineage>
</organism>
<sequence>MASRTLFAKIHKEHELIIHNIVNYRKNVDDLKLYLSDRAQESGFSAIASLNIVNNEREPLAHGYMSFTDIIDNAKAPYEWADGLVFRDKVIYFEEKPVECYAEITPADVVFFETVWASSKKNGQANGQSSRQVMARSRSNYWLEKDLSDEDERKEVGVPFGLLKKARDRHLMNHRSTIRIYLLTKKALKLLIKTIIPILVIDQTDEKEFA</sequence>
<evidence type="ECO:0000313" key="2">
    <source>
        <dbReference type="Proteomes" id="UP000276133"/>
    </source>
</evidence>
<dbReference type="EMBL" id="REGN01001287">
    <property type="protein sequence ID" value="RNA35779.1"/>
    <property type="molecule type" value="Genomic_DNA"/>
</dbReference>
<reference evidence="1 2" key="1">
    <citation type="journal article" date="2018" name="Sci. Rep.">
        <title>Genomic signatures of local adaptation to the degree of environmental predictability in rotifers.</title>
        <authorList>
            <person name="Franch-Gras L."/>
            <person name="Hahn C."/>
            <person name="Garcia-Roger E.M."/>
            <person name="Carmona M.J."/>
            <person name="Serra M."/>
            <person name="Gomez A."/>
        </authorList>
    </citation>
    <scope>NUCLEOTIDE SEQUENCE [LARGE SCALE GENOMIC DNA]</scope>
    <source>
        <strain evidence="1">HYR1</strain>
    </source>
</reference>
<protein>
    <submittedName>
        <fullName evidence="1">Uncharacterized protein</fullName>
    </submittedName>
</protein>
<name>A0A3M7SJ72_BRAPC</name>
<keyword evidence="2" id="KW-1185">Reference proteome</keyword>
<dbReference type="AlphaFoldDB" id="A0A3M7SJ72"/>